<dbReference type="PROSITE" id="PS50850">
    <property type="entry name" value="MFS"/>
    <property type="match status" value="1"/>
</dbReference>
<feature type="transmembrane region" description="Helical" evidence="8">
    <location>
        <begin position="153"/>
        <end position="170"/>
    </location>
</feature>
<dbReference type="InterPro" id="IPR020846">
    <property type="entry name" value="MFS_dom"/>
</dbReference>
<feature type="transmembrane region" description="Helical" evidence="8">
    <location>
        <begin position="282"/>
        <end position="299"/>
    </location>
</feature>
<evidence type="ECO:0000256" key="3">
    <source>
        <dbReference type="ARBA" id="ARBA00022475"/>
    </source>
</evidence>
<dbReference type="Gene3D" id="1.20.1250.20">
    <property type="entry name" value="MFS general substrate transporter like domains"/>
    <property type="match status" value="1"/>
</dbReference>
<keyword evidence="5 8" id="KW-1133">Transmembrane helix</keyword>
<dbReference type="Pfam" id="PF05977">
    <property type="entry name" value="MFS_3"/>
    <property type="match status" value="1"/>
</dbReference>
<dbReference type="GO" id="GO:0022857">
    <property type="term" value="F:transmembrane transporter activity"/>
    <property type="evidence" value="ECO:0007669"/>
    <property type="project" value="InterPro"/>
</dbReference>
<evidence type="ECO:0000313" key="10">
    <source>
        <dbReference type="EMBL" id="CUR58446.1"/>
    </source>
</evidence>
<feature type="transmembrane region" description="Helical" evidence="8">
    <location>
        <begin position="214"/>
        <end position="234"/>
    </location>
</feature>
<evidence type="ECO:0000256" key="7">
    <source>
        <dbReference type="SAM" id="MobiDB-lite"/>
    </source>
</evidence>
<evidence type="ECO:0000256" key="2">
    <source>
        <dbReference type="ARBA" id="ARBA00022448"/>
    </source>
</evidence>
<keyword evidence="4 8" id="KW-0812">Transmembrane</keyword>
<keyword evidence="6 8" id="KW-0472">Membrane</keyword>
<feature type="transmembrane region" description="Helical" evidence="8">
    <location>
        <begin position="305"/>
        <end position="330"/>
    </location>
</feature>
<dbReference type="PANTHER" id="PTHR23513:SF11">
    <property type="entry name" value="STAPHYLOFERRIN A TRANSPORTER"/>
    <property type="match status" value="1"/>
</dbReference>
<feature type="transmembrane region" description="Helical" evidence="8">
    <location>
        <begin position="369"/>
        <end position="392"/>
    </location>
</feature>
<evidence type="ECO:0000256" key="1">
    <source>
        <dbReference type="ARBA" id="ARBA00004651"/>
    </source>
</evidence>
<accession>A0A2P2C8X7</accession>
<keyword evidence="3" id="KW-1003">Cell membrane</keyword>
<evidence type="ECO:0000256" key="8">
    <source>
        <dbReference type="SAM" id="Phobius"/>
    </source>
</evidence>
<dbReference type="SUPFAM" id="SSF103473">
    <property type="entry name" value="MFS general substrate transporter"/>
    <property type="match status" value="1"/>
</dbReference>
<feature type="region of interest" description="Disordered" evidence="7">
    <location>
        <begin position="396"/>
        <end position="420"/>
    </location>
</feature>
<evidence type="ECO:0000259" key="9">
    <source>
        <dbReference type="PROSITE" id="PS50850"/>
    </source>
</evidence>
<feature type="transmembrane region" description="Helical" evidence="8">
    <location>
        <begin position="45"/>
        <end position="69"/>
    </location>
</feature>
<feature type="domain" description="Major facilitator superfamily (MFS) profile" evidence="9">
    <location>
        <begin position="1"/>
        <end position="396"/>
    </location>
</feature>
<organism evidence="10">
    <name type="scientific">metagenome</name>
    <dbReference type="NCBI Taxonomy" id="256318"/>
    <lineage>
        <taxon>unclassified sequences</taxon>
        <taxon>metagenomes</taxon>
    </lineage>
</organism>
<name>A0A2P2C8X7_9ZZZZ</name>
<evidence type="ECO:0000256" key="6">
    <source>
        <dbReference type="ARBA" id="ARBA00023136"/>
    </source>
</evidence>
<evidence type="ECO:0000256" key="4">
    <source>
        <dbReference type="ARBA" id="ARBA00022692"/>
    </source>
</evidence>
<feature type="transmembrane region" description="Helical" evidence="8">
    <location>
        <begin position="89"/>
        <end position="115"/>
    </location>
</feature>
<feature type="transmembrane region" description="Helical" evidence="8">
    <location>
        <begin position="342"/>
        <end position="363"/>
    </location>
</feature>
<feature type="transmembrane region" description="Helical" evidence="8">
    <location>
        <begin position="254"/>
        <end position="275"/>
    </location>
</feature>
<dbReference type="PANTHER" id="PTHR23513">
    <property type="entry name" value="INTEGRAL MEMBRANE EFFLUX PROTEIN-RELATED"/>
    <property type="match status" value="1"/>
</dbReference>
<dbReference type="GO" id="GO:0005886">
    <property type="term" value="C:plasma membrane"/>
    <property type="evidence" value="ECO:0007669"/>
    <property type="project" value="UniProtKB-SubCell"/>
</dbReference>
<reference evidence="10" key="1">
    <citation type="submission" date="2015-08" db="EMBL/GenBank/DDBJ databases">
        <authorList>
            <person name="Babu N.S."/>
            <person name="Beckwith C.J."/>
            <person name="Beseler K.G."/>
            <person name="Brison A."/>
            <person name="Carone J.V."/>
            <person name="Caskin T.P."/>
            <person name="Diamond M."/>
            <person name="Durham M.E."/>
            <person name="Foxe J.M."/>
            <person name="Go M."/>
            <person name="Henderson B.A."/>
            <person name="Jones I.B."/>
            <person name="McGettigan J.A."/>
            <person name="Micheletti S.J."/>
            <person name="Nasrallah M.E."/>
            <person name="Ortiz D."/>
            <person name="Piller C.R."/>
            <person name="Privatt S.R."/>
            <person name="Schneider S.L."/>
            <person name="Sharp S."/>
            <person name="Smith T.C."/>
            <person name="Stanton J.D."/>
            <person name="Ullery H.E."/>
            <person name="Wilson R.J."/>
            <person name="Serrano M.G."/>
            <person name="Buck G."/>
            <person name="Lee V."/>
            <person name="Wang Y."/>
            <person name="Carvalho R."/>
            <person name="Voegtly L."/>
            <person name="Shi R."/>
            <person name="Duckworth R."/>
            <person name="Johnson A."/>
            <person name="Loviza R."/>
            <person name="Walstead R."/>
            <person name="Shah Z."/>
            <person name="Kiflezghi M."/>
            <person name="Wade K."/>
            <person name="Ball S.L."/>
            <person name="Bradley K.W."/>
            <person name="Asai D.J."/>
            <person name="Bowman C.A."/>
            <person name="Russell D.A."/>
            <person name="Pope W.H."/>
            <person name="Jacobs-Sera D."/>
            <person name="Hendrix R.W."/>
            <person name="Hatfull G.F."/>
        </authorList>
    </citation>
    <scope>NUCLEOTIDE SEQUENCE</scope>
</reference>
<evidence type="ECO:0000256" key="5">
    <source>
        <dbReference type="ARBA" id="ARBA00022989"/>
    </source>
</evidence>
<gene>
    <name evidence="10" type="ORF">NOCA250059</name>
</gene>
<dbReference type="InterPro" id="IPR036259">
    <property type="entry name" value="MFS_trans_sf"/>
</dbReference>
<dbReference type="EMBL" id="CZKA01000045">
    <property type="protein sequence ID" value="CUR58446.1"/>
    <property type="molecule type" value="Genomic_DNA"/>
</dbReference>
<keyword evidence="2" id="KW-0813">Transport</keyword>
<dbReference type="InterPro" id="IPR010290">
    <property type="entry name" value="TM_effector"/>
</dbReference>
<feature type="compositionally biased region" description="Basic and acidic residues" evidence="7">
    <location>
        <begin position="401"/>
        <end position="420"/>
    </location>
</feature>
<feature type="transmembrane region" description="Helical" evidence="8">
    <location>
        <begin position="20"/>
        <end position="38"/>
    </location>
</feature>
<sequence length="420" mass="43509">MSSFPALATRNGKLYFLGHAVSQSGTWMNAAAMAWLVLDLTGSGAAVGVCASLQALPVLFVGPFAGVLVDRVSRYRLLLLLQSLQGLNALLLGILAVTGHVEVWHIFASSLAYGLGRSFEIPTRQAFMAEIVGRDQLRNGITLQSTLNNAARIVGPSLAGLVIAGVGTWLCFVLNAASYVVILGLFFALNLTGVQFRPPTARTKGRMLEGLRHVSGDPVAAPVLTMSVLSGVFLQQYQTTLPLLAKQTFDSGPQGFGVLMSGFGVGAVIGGLIAARTGRTGVRPVAIACIAVSLGYALTATMPSLALAAVVMVMVGMANISLLTTANASIQLSGGPALQGRLVALYAAANVGAAALGAPLVGLVCDAVGVRWCLVITASAGVLAGLRGLYIARGGRTSPGRKPEDESPDEEPRFRIAEER</sequence>
<protein>
    <submittedName>
        <fullName evidence="10">Putative major facilitator superfamily transporter</fullName>
    </submittedName>
</protein>
<proteinExistence type="predicted"/>
<dbReference type="CDD" id="cd06173">
    <property type="entry name" value="MFS_MefA_like"/>
    <property type="match status" value="1"/>
</dbReference>
<feature type="transmembrane region" description="Helical" evidence="8">
    <location>
        <begin position="176"/>
        <end position="194"/>
    </location>
</feature>
<dbReference type="AlphaFoldDB" id="A0A2P2C8X7"/>
<comment type="subcellular location">
    <subcellularLocation>
        <location evidence="1">Cell membrane</location>
        <topology evidence="1">Multi-pass membrane protein</topology>
    </subcellularLocation>
</comment>